<evidence type="ECO:0000256" key="8">
    <source>
        <dbReference type="ARBA" id="ARBA00022842"/>
    </source>
</evidence>
<dbReference type="OrthoDB" id="6054650at2759"/>
<dbReference type="GO" id="GO:0005524">
    <property type="term" value="F:ATP binding"/>
    <property type="evidence" value="ECO:0007669"/>
    <property type="project" value="UniProtKB-KW"/>
</dbReference>
<dbReference type="Gene3D" id="3.30.460.90">
    <property type="match status" value="1"/>
</dbReference>
<evidence type="ECO:0000256" key="2">
    <source>
        <dbReference type="ARBA" id="ARBA00008307"/>
    </source>
</evidence>
<accession>A0A3M6TMS7</accession>
<keyword evidence="5" id="KW-0479">Metal-binding</keyword>
<dbReference type="GO" id="GO:0016779">
    <property type="term" value="F:nucleotidyltransferase activity"/>
    <property type="evidence" value="ECO:0007669"/>
    <property type="project" value="UniProtKB-KW"/>
</dbReference>
<dbReference type="InterPro" id="IPR046906">
    <property type="entry name" value="Mab-21_HhH/H2TH-like"/>
</dbReference>
<keyword evidence="4" id="KW-0548">Nucleotidyltransferase</keyword>
<evidence type="ECO:0000256" key="1">
    <source>
        <dbReference type="ARBA" id="ARBA00001946"/>
    </source>
</evidence>
<comment type="similarity">
    <text evidence="2">Belongs to the mab-21 family.</text>
</comment>
<evidence type="ECO:0000313" key="12">
    <source>
        <dbReference type="Proteomes" id="UP000275408"/>
    </source>
</evidence>
<feature type="domain" description="Mab-21-like HhH/H2TH-like" evidence="10">
    <location>
        <begin position="235"/>
        <end position="319"/>
    </location>
</feature>
<dbReference type="AlphaFoldDB" id="A0A3M6TMS7"/>
<evidence type="ECO:0000256" key="3">
    <source>
        <dbReference type="ARBA" id="ARBA00022679"/>
    </source>
</evidence>
<keyword evidence="12" id="KW-1185">Reference proteome</keyword>
<name>A0A3M6TMS7_POCDA</name>
<feature type="domain" description="Mab-21-like nucleotidyltransferase" evidence="9">
    <location>
        <begin position="69"/>
        <end position="226"/>
    </location>
</feature>
<dbReference type="InterPro" id="IPR024810">
    <property type="entry name" value="MAB21L/cGLR"/>
</dbReference>
<dbReference type="GO" id="GO:0046872">
    <property type="term" value="F:metal ion binding"/>
    <property type="evidence" value="ECO:0007669"/>
    <property type="project" value="UniProtKB-KW"/>
</dbReference>
<dbReference type="PANTHER" id="PTHR10656">
    <property type="entry name" value="CELL FATE DETERMINING PROTEIN MAB21-RELATED"/>
    <property type="match status" value="1"/>
</dbReference>
<evidence type="ECO:0000256" key="5">
    <source>
        <dbReference type="ARBA" id="ARBA00022723"/>
    </source>
</evidence>
<evidence type="ECO:0000259" key="9">
    <source>
        <dbReference type="Pfam" id="PF03281"/>
    </source>
</evidence>
<keyword evidence="3" id="KW-0808">Transferase</keyword>
<dbReference type="OMA" id="HANAKMC"/>
<comment type="cofactor">
    <cofactor evidence="1">
        <name>Mg(2+)</name>
        <dbReference type="ChEBI" id="CHEBI:18420"/>
    </cofactor>
</comment>
<dbReference type="PANTHER" id="PTHR10656:SF42">
    <property type="entry name" value="CYCLIC GMP-AMP SYNTHASE-LIKE PROTEIN-RELATED"/>
    <property type="match status" value="1"/>
</dbReference>
<reference evidence="11 12" key="1">
    <citation type="journal article" date="2018" name="Sci. Rep.">
        <title>Comparative analysis of the Pocillopora damicornis genome highlights role of immune system in coral evolution.</title>
        <authorList>
            <person name="Cunning R."/>
            <person name="Bay R.A."/>
            <person name="Gillette P."/>
            <person name="Baker A.C."/>
            <person name="Traylor-Knowles N."/>
        </authorList>
    </citation>
    <scope>NUCLEOTIDE SEQUENCE [LARGE SCALE GENOMIC DNA]</scope>
    <source>
        <strain evidence="11">RSMAS</strain>
        <tissue evidence="11">Whole animal</tissue>
    </source>
</reference>
<keyword evidence="7" id="KW-0067">ATP-binding</keyword>
<evidence type="ECO:0000259" key="10">
    <source>
        <dbReference type="Pfam" id="PF20266"/>
    </source>
</evidence>
<organism evidence="11 12">
    <name type="scientific">Pocillopora damicornis</name>
    <name type="common">Cauliflower coral</name>
    <name type="synonym">Millepora damicornis</name>
    <dbReference type="NCBI Taxonomy" id="46731"/>
    <lineage>
        <taxon>Eukaryota</taxon>
        <taxon>Metazoa</taxon>
        <taxon>Cnidaria</taxon>
        <taxon>Anthozoa</taxon>
        <taxon>Hexacorallia</taxon>
        <taxon>Scleractinia</taxon>
        <taxon>Astrocoeniina</taxon>
        <taxon>Pocilloporidae</taxon>
        <taxon>Pocillopora</taxon>
    </lineage>
</organism>
<evidence type="ECO:0000313" key="11">
    <source>
        <dbReference type="EMBL" id="RMX42733.1"/>
    </source>
</evidence>
<evidence type="ECO:0000256" key="7">
    <source>
        <dbReference type="ARBA" id="ARBA00022840"/>
    </source>
</evidence>
<dbReference type="SMART" id="SM01265">
    <property type="entry name" value="Mab-21"/>
    <property type="match status" value="1"/>
</dbReference>
<proteinExistence type="inferred from homology"/>
<protein>
    <submittedName>
        <fullName evidence="11">Uncharacterized protein</fullName>
    </submittedName>
</protein>
<dbReference type="Pfam" id="PF03281">
    <property type="entry name" value="Mab-21"/>
    <property type="match status" value="1"/>
</dbReference>
<keyword evidence="8" id="KW-0460">Magnesium</keyword>
<evidence type="ECO:0000256" key="4">
    <source>
        <dbReference type="ARBA" id="ARBA00022695"/>
    </source>
</evidence>
<dbReference type="Proteomes" id="UP000275408">
    <property type="component" value="Unassembled WGS sequence"/>
</dbReference>
<keyword evidence="6" id="KW-0547">Nucleotide-binding</keyword>
<dbReference type="Gene3D" id="1.10.1410.40">
    <property type="match status" value="1"/>
</dbReference>
<comment type="caution">
    <text evidence="11">The sequence shown here is derived from an EMBL/GenBank/DDBJ whole genome shotgun (WGS) entry which is preliminary data.</text>
</comment>
<evidence type="ECO:0000256" key="6">
    <source>
        <dbReference type="ARBA" id="ARBA00022741"/>
    </source>
</evidence>
<dbReference type="InterPro" id="IPR046903">
    <property type="entry name" value="Mab-21-like_nuc_Trfase"/>
</dbReference>
<dbReference type="EMBL" id="RCHS01003297">
    <property type="protein sequence ID" value="RMX42733.1"/>
    <property type="molecule type" value="Genomic_DNA"/>
</dbReference>
<gene>
    <name evidence="11" type="ORF">pdam_00014152</name>
</gene>
<dbReference type="Pfam" id="PF20266">
    <property type="entry name" value="Mab-21_C"/>
    <property type="match status" value="1"/>
</dbReference>
<sequence>MWLWDWLVQDDTLTGKLRAFSVRHVKISEEDMTRTRKLVKDYIEDRIMAYCRQNSELPILNLQYTGSVYERLKTEAADEVDVMVVLKTSKPWFWGDPEVMKEETGFPGYVRLKATVDSKLRRYVSSEGYIIPGRLRERWFFSLVSRAVTDLRENSPGSNLDFVVRQHGPSVQLDIFSKETGWKLLSADLVPCFQIGTDEYFVAKQHTRDERLWRRSFSLEEKQLLKRMDKDDHGCRHELLRIVKTIVNRERTSLGQLRSYYLKTAFMHYIKEKPSNWNGRNSLGEHFVGFLAALQAFLEKRNLPNYWLPEVNLLDEIPNPVVVGNMAYRLKRILNSEVERNKILE</sequence>